<comment type="cofactor">
    <cofactor evidence="1">
        <name>FAD</name>
        <dbReference type="ChEBI" id="CHEBI:57692"/>
    </cofactor>
</comment>
<dbReference type="InterPro" id="IPR050775">
    <property type="entry name" value="FAD-binding_Monooxygenases"/>
</dbReference>
<comment type="similarity">
    <text evidence="3">Belongs to the FAD-binding monooxygenase family.</text>
</comment>
<dbReference type="VEuPathDB" id="FungiDB:HMPREF1541_10675"/>
<keyword evidence="5" id="KW-0274">FAD</keyword>
<dbReference type="Pfam" id="PF07992">
    <property type="entry name" value="Pyr_redox_2"/>
    <property type="match status" value="1"/>
</dbReference>
<dbReference type="PANTHER" id="PTHR43098:SF2">
    <property type="entry name" value="FAD-BINDING MONOOXYGENASE AUSB-RELATED"/>
    <property type="match status" value="1"/>
</dbReference>
<name>W2S676_CYPE1</name>
<feature type="domain" description="FAD/NAD(P)-binding" evidence="8">
    <location>
        <begin position="59"/>
        <end position="304"/>
    </location>
</feature>
<gene>
    <name evidence="9" type="ORF">HMPREF1541_10675</name>
</gene>
<dbReference type="PANTHER" id="PTHR43098">
    <property type="entry name" value="L-ORNITHINE N(5)-MONOOXYGENASE-RELATED"/>
    <property type="match status" value="1"/>
</dbReference>
<evidence type="ECO:0000313" key="9">
    <source>
        <dbReference type="EMBL" id="ETN44125.1"/>
    </source>
</evidence>
<dbReference type="Gene3D" id="3.50.50.60">
    <property type="entry name" value="FAD/NAD(P)-binding domain"/>
    <property type="match status" value="2"/>
</dbReference>
<dbReference type="RefSeq" id="XP_008713567.1">
    <property type="nucleotide sequence ID" value="XM_008715345.1"/>
</dbReference>
<dbReference type="SUPFAM" id="SSF51905">
    <property type="entry name" value="FAD/NAD(P)-binding domain"/>
    <property type="match status" value="3"/>
</dbReference>
<comment type="pathway">
    <text evidence="2">Secondary metabolite biosynthesis; terpenoid biosynthesis.</text>
</comment>
<dbReference type="eggNOG" id="KOG1399">
    <property type="taxonomic scope" value="Eukaryota"/>
</dbReference>
<evidence type="ECO:0000256" key="7">
    <source>
        <dbReference type="ARBA" id="ARBA00023002"/>
    </source>
</evidence>
<proteinExistence type="inferred from homology"/>
<evidence type="ECO:0000256" key="1">
    <source>
        <dbReference type="ARBA" id="ARBA00001974"/>
    </source>
</evidence>
<evidence type="ECO:0000259" key="8">
    <source>
        <dbReference type="Pfam" id="PF07992"/>
    </source>
</evidence>
<evidence type="ECO:0000256" key="5">
    <source>
        <dbReference type="ARBA" id="ARBA00022827"/>
    </source>
</evidence>
<evidence type="ECO:0000256" key="4">
    <source>
        <dbReference type="ARBA" id="ARBA00022630"/>
    </source>
</evidence>
<sequence length="627" mass="68986">MVVDLKQKYEEERQKRQQQSKGLGQFFGRDHHVDFLTEDPWIQAGTPVHRPVPNGGSCKILIFGAGFAGLLAAVKCLGAGAAKSPEDILIVDPAGGFGGTWYWNSPRMNIDLTSTGYVYLPLLEETGYIPSRRYAGGEEIRKYVNIIAKQWHLEDRAMFQTAGKSCSWDNDHWVCELVEKPKGLAEQTVKIHADYVILGSGGFTYPKIPNVPGMGSFKGKMLHTGRWLYDVTGGSPENPVLDKLRDKRVAIIGTGATAIQAVPELGKYAKELYVIQRTPSAVGYRGNRDTDMEEWKTKIATKKGWQAERMNNLQVFTEQAADLPEENLINDGFCSMPSISGTFGGPSDVKADDMAQQVEYLHKLDDERSNEVRARALEIVKDQKTAEKLQAWYPGWCKRPTFHDEYLPTFNLPSVHLVDTDGKGLESLTENSIKVNGQEFPVDIIVWSTGYGNPLTESLAGKAEMAVRGRTGQDMEGLNKTMDLKTLHGCITHGFPNLFHTSLSQAGVGVNQVQRLEEQSIHIGYIIAEAERKVGQGQRAIIEPTEDACNKWGDELAAAAHLTAAVLQCTPGYFTLEGDAAHLPPEALGKLARTGLYGQGFLKYARTLDGWRTSGNLDGIQVAAAAA</sequence>
<reference evidence="9 10" key="1">
    <citation type="submission" date="2013-03" db="EMBL/GenBank/DDBJ databases">
        <title>The Genome Sequence of Phialophora europaea CBS 101466.</title>
        <authorList>
            <consortium name="The Broad Institute Genomics Platform"/>
            <person name="Cuomo C."/>
            <person name="de Hoog S."/>
            <person name="Gorbushina A."/>
            <person name="Walker B."/>
            <person name="Young S.K."/>
            <person name="Zeng Q."/>
            <person name="Gargeya S."/>
            <person name="Fitzgerald M."/>
            <person name="Haas B."/>
            <person name="Abouelleil A."/>
            <person name="Allen A.W."/>
            <person name="Alvarado L."/>
            <person name="Arachchi H.M."/>
            <person name="Berlin A.M."/>
            <person name="Chapman S.B."/>
            <person name="Gainer-Dewar J."/>
            <person name="Goldberg J."/>
            <person name="Griggs A."/>
            <person name="Gujja S."/>
            <person name="Hansen M."/>
            <person name="Howarth C."/>
            <person name="Imamovic A."/>
            <person name="Ireland A."/>
            <person name="Larimer J."/>
            <person name="McCowan C."/>
            <person name="Murphy C."/>
            <person name="Pearson M."/>
            <person name="Poon T.W."/>
            <person name="Priest M."/>
            <person name="Roberts A."/>
            <person name="Saif S."/>
            <person name="Shea T."/>
            <person name="Sisk P."/>
            <person name="Sykes S."/>
            <person name="Wortman J."/>
            <person name="Nusbaum C."/>
            <person name="Birren B."/>
        </authorList>
    </citation>
    <scope>NUCLEOTIDE SEQUENCE [LARGE SCALE GENOMIC DNA]</scope>
    <source>
        <strain evidence="9 10">CBS 101466</strain>
    </source>
</reference>
<dbReference type="Proteomes" id="UP000030752">
    <property type="component" value="Unassembled WGS sequence"/>
</dbReference>
<dbReference type="HOGENOM" id="CLU_006937_8_2_1"/>
<dbReference type="AlphaFoldDB" id="W2S676"/>
<evidence type="ECO:0000256" key="2">
    <source>
        <dbReference type="ARBA" id="ARBA00004721"/>
    </source>
</evidence>
<accession>W2S676</accession>
<dbReference type="OrthoDB" id="66881at2759"/>
<keyword evidence="6" id="KW-0521">NADP</keyword>
<protein>
    <recommendedName>
        <fullName evidence="8">FAD/NAD(P)-binding domain-containing protein</fullName>
    </recommendedName>
</protein>
<evidence type="ECO:0000256" key="6">
    <source>
        <dbReference type="ARBA" id="ARBA00022857"/>
    </source>
</evidence>
<evidence type="ECO:0000313" key="10">
    <source>
        <dbReference type="Proteomes" id="UP000030752"/>
    </source>
</evidence>
<evidence type="ECO:0000256" key="3">
    <source>
        <dbReference type="ARBA" id="ARBA00010139"/>
    </source>
</evidence>
<dbReference type="EMBL" id="KI635846">
    <property type="protein sequence ID" value="ETN44125.1"/>
    <property type="molecule type" value="Genomic_DNA"/>
</dbReference>
<organism evidence="9 10">
    <name type="scientific">Cyphellophora europaea (strain CBS 101466)</name>
    <name type="common">Phialophora europaea</name>
    <dbReference type="NCBI Taxonomy" id="1220924"/>
    <lineage>
        <taxon>Eukaryota</taxon>
        <taxon>Fungi</taxon>
        <taxon>Dikarya</taxon>
        <taxon>Ascomycota</taxon>
        <taxon>Pezizomycotina</taxon>
        <taxon>Eurotiomycetes</taxon>
        <taxon>Chaetothyriomycetidae</taxon>
        <taxon>Chaetothyriales</taxon>
        <taxon>Cyphellophoraceae</taxon>
        <taxon>Cyphellophora</taxon>
    </lineage>
</organism>
<keyword evidence="10" id="KW-1185">Reference proteome</keyword>
<dbReference type="InParanoid" id="W2S676"/>
<keyword evidence="7" id="KW-0560">Oxidoreductase</keyword>
<dbReference type="InterPro" id="IPR023753">
    <property type="entry name" value="FAD/NAD-binding_dom"/>
</dbReference>
<dbReference type="GeneID" id="19978014"/>
<dbReference type="GO" id="GO:0016491">
    <property type="term" value="F:oxidoreductase activity"/>
    <property type="evidence" value="ECO:0007669"/>
    <property type="project" value="UniProtKB-KW"/>
</dbReference>
<dbReference type="InterPro" id="IPR036188">
    <property type="entry name" value="FAD/NAD-bd_sf"/>
</dbReference>
<keyword evidence="4" id="KW-0285">Flavoprotein</keyword>